<accession>A0A2T5UYG5</accession>
<dbReference type="InterPro" id="IPR058625">
    <property type="entry name" value="MdtA-like_BSH"/>
</dbReference>
<dbReference type="Gene3D" id="1.10.287.470">
    <property type="entry name" value="Helix hairpin bin"/>
    <property type="match status" value="1"/>
</dbReference>
<evidence type="ECO:0000259" key="4">
    <source>
        <dbReference type="Pfam" id="PF25876"/>
    </source>
</evidence>
<dbReference type="NCBIfam" id="TIGR01730">
    <property type="entry name" value="RND_mfp"/>
    <property type="match status" value="1"/>
</dbReference>
<dbReference type="EMBL" id="QAYG01000011">
    <property type="protein sequence ID" value="PTW56546.1"/>
    <property type="molecule type" value="Genomic_DNA"/>
</dbReference>
<dbReference type="Proteomes" id="UP000244081">
    <property type="component" value="Unassembled WGS sequence"/>
</dbReference>
<sequence length="358" mass="37894">MRFPIHLMALVLTVSLTACGEDEPVSADPQAPRPVLTEIVSRAPIRTEGFSGTVEPRYETTLAFRTLGRIVALNADVGNRVEKGEELAQIDAETMEASVRQAQAQLSSARAQARNARASYARAKALFEKNTVSSADLDTAEQSQASAEASVTEAKADLTKAQNALSYAILTAPFAGVITARSADVGQVVSAGETVMKLARVDVREAVVDIPGEIVDTMGVGTPFLVRLQIDPQIKAEGKVREVAPEADALTRTNRVRILLDNPPAAFRLGSLISARPEGAKAAVLMVPQNAILETDGAKFVWVVEEGAVHRHKVETGPLIAGRVTIDSGLNSGAHVVVAGVHSLKEGQKVSLSGDDRP</sequence>
<dbReference type="Pfam" id="PF25954">
    <property type="entry name" value="Beta-barrel_RND_2"/>
    <property type="match status" value="1"/>
</dbReference>
<evidence type="ECO:0000259" key="5">
    <source>
        <dbReference type="Pfam" id="PF25917"/>
    </source>
</evidence>
<evidence type="ECO:0000256" key="2">
    <source>
        <dbReference type="SAM" id="Coils"/>
    </source>
</evidence>
<feature type="chain" id="PRO_5015660943" evidence="3">
    <location>
        <begin position="21"/>
        <end position="358"/>
    </location>
</feature>
<evidence type="ECO:0000256" key="3">
    <source>
        <dbReference type="SAM" id="SignalP"/>
    </source>
</evidence>
<feature type="domain" description="YknX-like C-terminal permuted SH3-like" evidence="7">
    <location>
        <begin position="284"/>
        <end position="351"/>
    </location>
</feature>
<protein>
    <submittedName>
        <fullName evidence="8">RND family efflux transporter MFP subunit</fullName>
    </submittedName>
</protein>
<dbReference type="PROSITE" id="PS51257">
    <property type="entry name" value="PROKAR_LIPOPROTEIN"/>
    <property type="match status" value="1"/>
</dbReference>
<evidence type="ECO:0000259" key="6">
    <source>
        <dbReference type="Pfam" id="PF25954"/>
    </source>
</evidence>
<proteinExistence type="inferred from homology"/>
<evidence type="ECO:0000256" key="1">
    <source>
        <dbReference type="ARBA" id="ARBA00009477"/>
    </source>
</evidence>
<name>A0A2T5UYG5_9HYPH</name>
<dbReference type="InterPro" id="IPR058792">
    <property type="entry name" value="Beta-barrel_RND_2"/>
</dbReference>
<comment type="similarity">
    <text evidence="1">Belongs to the membrane fusion protein (MFP) (TC 8.A.1) family.</text>
</comment>
<keyword evidence="9" id="KW-1185">Reference proteome</keyword>
<organism evidence="8 9">
    <name type="scientific">Breoghania corrubedonensis</name>
    <dbReference type="NCBI Taxonomy" id="665038"/>
    <lineage>
        <taxon>Bacteria</taxon>
        <taxon>Pseudomonadati</taxon>
        <taxon>Pseudomonadota</taxon>
        <taxon>Alphaproteobacteria</taxon>
        <taxon>Hyphomicrobiales</taxon>
        <taxon>Stappiaceae</taxon>
        <taxon>Breoghania</taxon>
    </lineage>
</organism>
<evidence type="ECO:0000313" key="9">
    <source>
        <dbReference type="Proteomes" id="UP000244081"/>
    </source>
</evidence>
<dbReference type="SUPFAM" id="SSF111369">
    <property type="entry name" value="HlyD-like secretion proteins"/>
    <property type="match status" value="1"/>
</dbReference>
<keyword evidence="2" id="KW-0175">Coiled coil</keyword>
<keyword evidence="3" id="KW-0732">Signal</keyword>
<dbReference type="PANTHER" id="PTHR30469:SF15">
    <property type="entry name" value="HLYD FAMILY OF SECRETION PROTEINS"/>
    <property type="match status" value="1"/>
</dbReference>
<evidence type="ECO:0000259" key="7">
    <source>
        <dbReference type="Pfam" id="PF25989"/>
    </source>
</evidence>
<dbReference type="InterPro" id="IPR058624">
    <property type="entry name" value="MdtA-like_HH"/>
</dbReference>
<dbReference type="InterPro" id="IPR058637">
    <property type="entry name" value="YknX-like_C"/>
</dbReference>
<dbReference type="Gene3D" id="2.40.50.100">
    <property type="match status" value="1"/>
</dbReference>
<dbReference type="Gene3D" id="2.40.420.20">
    <property type="match status" value="1"/>
</dbReference>
<feature type="coiled-coil region" evidence="2">
    <location>
        <begin position="92"/>
        <end position="157"/>
    </location>
</feature>
<dbReference type="PANTHER" id="PTHR30469">
    <property type="entry name" value="MULTIDRUG RESISTANCE PROTEIN MDTA"/>
    <property type="match status" value="1"/>
</dbReference>
<feature type="domain" description="Multidrug resistance protein MdtA-like alpha-helical hairpin" evidence="4">
    <location>
        <begin position="100"/>
        <end position="168"/>
    </location>
</feature>
<dbReference type="GO" id="GO:0015562">
    <property type="term" value="F:efflux transmembrane transporter activity"/>
    <property type="evidence" value="ECO:0007669"/>
    <property type="project" value="InterPro"/>
</dbReference>
<feature type="domain" description="Multidrug resistance protein MdtA-like barrel-sandwich hybrid" evidence="5">
    <location>
        <begin position="67"/>
        <end position="195"/>
    </location>
</feature>
<dbReference type="AlphaFoldDB" id="A0A2T5UYG5"/>
<dbReference type="RefSeq" id="WP_107991590.1">
    <property type="nucleotide sequence ID" value="NZ_QAYG01000011.1"/>
</dbReference>
<reference evidence="8 9" key="1">
    <citation type="submission" date="2018-04" db="EMBL/GenBank/DDBJ databases">
        <title>Genomic Encyclopedia of Archaeal and Bacterial Type Strains, Phase II (KMG-II): from individual species to whole genera.</title>
        <authorList>
            <person name="Goeker M."/>
        </authorList>
    </citation>
    <scope>NUCLEOTIDE SEQUENCE [LARGE SCALE GENOMIC DNA]</scope>
    <source>
        <strain evidence="8 9">DSM 23382</strain>
    </source>
</reference>
<dbReference type="Pfam" id="PF25917">
    <property type="entry name" value="BSH_RND"/>
    <property type="match status" value="1"/>
</dbReference>
<evidence type="ECO:0000313" key="8">
    <source>
        <dbReference type="EMBL" id="PTW56546.1"/>
    </source>
</evidence>
<dbReference type="OrthoDB" id="9813967at2"/>
<dbReference type="Pfam" id="PF25989">
    <property type="entry name" value="YknX_C"/>
    <property type="match status" value="1"/>
</dbReference>
<feature type="domain" description="CusB-like beta-barrel" evidence="6">
    <location>
        <begin position="207"/>
        <end position="276"/>
    </location>
</feature>
<dbReference type="Pfam" id="PF25876">
    <property type="entry name" value="HH_MFP_RND"/>
    <property type="match status" value="1"/>
</dbReference>
<feature type="signal peptide" evidence="3">
    <location>
        <begin position="1"/>
        <end position="20"/>
    </location>
</feature>
<dbReference type="GO" id="GO:1990281">
    <property type="term" value="C:efflux pump complex"/>
    <property type="evidence" value="ECO:0007669"/>
    <property type="project" value="TreeGrafter"/>
</dbReference>
<dbReference type="Gene3D" id="2.40.30.170">
    <property type="match status" value="1"/>
</dbReference>
<gene>
    <name evidence="8" type="ORF">C8N35_1119</name>
</gene>
<dbReference type="InterPro" id="IPR006143">
    <property type="entry name" value="RND_pump_MFP"/>
</dbReference>
<comment type="caution">
    <text evidence="8">The sequence shown here is derived from an EMBL/GenBank/DDBJ whole genome shotgun (WGS) entry which is preliminary data.</text>
</comment>